<dbReference type="SMART" id="SM00257">
    <property type="entry name" value="LysM"/>
    <property type="match status" value="1"/>
</dbReference>
<dbReference type="InterPro" id="IPR010621">
    <property type="entry name" value="DUF1214"/>
</dbReference>
<dbReference type="InterPro" id="IPR018392">
    <property type="entry name" value="LysM"/>
</dbReference>
<dbReference type="InterPro" id="IPR037050">
    <property type="entry name" value="DUF1254_sf"/>
</dbReference>
<feature type="signal peptide" evidence="1">
    <location>
        <begin position="1"/>
        <end position="37"/>
    </location>
</feature>
<evidence type="ECO:0000259" key="2">
    <source>
        <dbReference type="PROSITE" id="PS51782"/>
    </source>
</evidence>
<sequence>MQLTKPSFLKLHFTTRLQTVCSVFALTACLVVGSVQAADQGSRHHAKGQYDTVTATYVVVEGDDLIAIGERFEIPVDTLKAQNKLSSDEIEIGQKLVVAVGGAGAAASAPSLTPEQAKVIAEEAYIYGYSLVTMEMTRRVMTNVAETEATRGPMGHLIRVREYPTAAFKDVTAPNADTLYTTAWIDVTKEPWVLSLPDAHDRYYLFPMLDGWTDVFQVPGKRTTGTGPQKYAITGPGWKGTLPEGVKEYQSPTGLVWVLGRIYCTGTPEDYAAVHKMQDEVSLVPLSAYGQPYTPLPGNVDPSIDMKTPVRDQVNAFDIAAYFNLLAALMKDNPPAEADAPIVAKMAKLGIAPGQPFAFDKLDPTVQAALKDVPKAGFEKIMAHFKDAGEAINGWVFTTKTGLYGTDYLQRALVTAIGLGANRPQDAVYPTSEKDVEGQPYTGANKYVMHFPKDQLPPVDGFWSLTLYNAEYFFVANPLNRYTLSARNALKTNADGSVDLYLQHENPGPDKESNWLPAPSGQFILMLRLYWPKETPPSIIDGTWKIPAVQKVQ</sequence>
<dbReference type="InterPro" id="IPR010679">
    <property type="entry name" value="DUF1254"/>
</dbReference>
<keyword evidence="1" id="KW-0732">Signal</keyword>
<feature type="chain" id="PRO_5030986896" description="LysM domain-containing protein" evidence="1">
    <location>
        <begin position="38"/>
        <end position="553"/>
    </location>
</feature>
<dbReference type="Pfam" id="PF06742">
    <property type="entry name" value="DUF1214"/>
    <property type="match status" value="1"/>
</dbReference>
<dbReference type="Pfam" id="PF06863">
    <property type="entry name" value="DUF1254"/>
    <property type="match status" value="1"/>
</dbReference>
<dbReference type="AlphaFoldDB" id="A0A7U7GEV6"/>
<dbReference type="PROSITE" id="PS51257">
    <property type="entry name" value="PROKAR_LIPOPROTEIN"/>
    <property type="match status" value="1"/>
</dbReference>
<dbReference type="SUPFAM" id="SSF54106">
    <property type="entry name" value="LysM domain"/>
    <property type="match status" value="1"/>
</dbReference>
<proteinExistence type="predicted"/>
<dbReference type="PANTHER" id="PTHR36509">
    <property type="entry name" value="BLL3101 PROTEIN"/>
    <property type="match status" value="1"/>
</dbReference>
<dbReference type="Proteomes" id="UP000019184">
    <property type="component" value="Unassembled WGS sequence"/>
</dbReference>
<name>A0A7U7GEV6_9GAMM</name>
<dbReference type="PROSITE" id="PS51782">
    <property type="entry name" value="LYSM"/>
    <property type="match status" value="1"/>
</dbReference>
<dbReference type="Gene3D" id="1.10.3360.10">
    <property type="entry name" value="VPA0735-like domain"/>
    <property type="match status" value="1"/>
</dbReference>
<evidence type="ECO:0000313" key="3">
    <source>
        <dbReference type="EMBL" id="CDH47110.1"/>
    </source>
</evidence>
<dbReference type="Gene3D" id="2.60.120.600">
    <property type="entry name" value="Domain of unknown function DUF1214, C-terminal domain"/>
    <property type="match status" value="1"/>
</dbReference>
<dbReference type="EMBL" id="CBTK010000293">
    <property type="protein sequence ID" value="CDH47110.1"/>
    <property type="molecule type" value="Genomic_DNA"/>
</dbReference>
<reference evidence="3 4" key="1">
    <citation type="journal article" date="2014" name="ISME J.">
        <title>Candidatus Competibacter-lineage genomes retrieved from metagenomes reveal functional metabolic diversity.</title>
        <authorList>
            <person name="McIlroy S.J."/>
            <person name="Albertsen M."/>
            <person name="Andresen E.K."/>
            <person name="Saunders A.M."/>
            <person name="Kristiansen R."/>
            <person name="Stokholm-Bjerregaard M."/>
            <person name="Nielsen K.L."/>
            <person name="Nielsen P.H."/>
        </authorList>
    </citation>
    <scope>NUCLEOTIDE SEQUENCE [LARGE SCALE GENOMIC DNA]</scope>
    <source>
        <strain evidence="3 4">Run_B_J11</strain>
    </source>
</reference>
<dbReference type="SUPFAM" id="SSF160935">
    <property type="entry name" value="VPA0735-like"/>
    <property type="match status" value="1"/>
</dbReference>
<dbReference type="PANTHER" id="PTHR36509:SF2">
    <property type="entry name" value="BLL3101 PROTEIN"/>
    <property type="match status" value="1"/>
</dbReference>
<dbReference type="Pfam" id="PF01476">
    <property type="entry name" value="LysM"/>
    <property type="match status" value="1"/>
</dbReference>
<dbReference type="CDD" id="cd00118">
    <property type="entry name" value="LysM"/>
    <property type="match status" value="1"/>
</dbReference>
<gene>
    <name evidence="3" type="ORF">BN874_750004</name>
</gene>
<dbReference type="OrthoDB" id="9777345at2"/>
<dbReference type="InterPro" id="IPR036779">
    <property type="entry name" value="LysM_dom_sf"/>
</dbReference>
<organism evidence="3 4">
    <name type="scientific">Candidatus Contendobacter odensis Run_B_J11</name>
    <dbReference type="NCBI Taxonomy" id="1400861"/>
    <lineage>
        <taxon>Bacteria</taxon>
        <taxon>Pseudomonadati</taxon>
        <taxon>Pseudomonadota</taxon>
        <taxon>Gammaproteobacteria</taxon>
        <taxon>Candidatus Competibacteraceae</taxon>
        <taxon>Candidatus Contendibacter</taxon>
    </lineage>
</organism>
<keyword evidence="4" id="KW-1185">Reference proteome</keyword>
<dbReference type="RefSeq" id="WP_081756517.1">
    <property type="nucleotide sequence ID" value="NZ_CBTK010000293.1"/>
</dbReference>
<protein>
    <recommendedName>
        <fullName evidence="2">LysM domain-containing protein</fullName>
    </recommendedName>
</protein>
<dbReference type="Gene3D" id="2.60.40.1610">
    <property type="entry name" value="Domain of unknown function DUF1254"/>
    <property type="match status" value="1"/>
</dbReference>
<dbReference type="InterPro" id="IPR037049">
    <property type="entry name" value="DUF1214_C_sf"/>
</dbReference>
<evidence type="ECO:0000313" key="4">
    <source>
        <dbReference type="Proteomes" id="UP000019184"/>
    </source>
</evidence>
<comment type="caution">
    <text evidence="3">The sequence shown here is derived from an EMBL/GenBank/DDBJ whole genome shotgun (WGS) entry which is preliminary data.</text>
</comment>
<dbReference type="Gene3D" id="3.10.350.10">
    <property type="entry name" value="LysM domain"/>
    <property type="match status" value="1"/>
</dbReference>
<accession>A0A7U7GEV6</accession>
<feature type="domain" description="LysM" evidence="2">
    <location>
        <begin position="55"/>
        <end position="98"/>
    </location>
</feature>
<evidence type="ECO:0000256" key="1">
    <source>
        <dbReference type="SAM" id="SignalP"/>
    </source>
</evidence>